<evidence type="ECO:0000313" key="2">
    <source>
        <dbReference type="Proteomes" id="UP000222542"/>
    </source>
</evidence>
<dbReference type="EMBL" id="AYRZ02000001">
    <property type="protein sequence ID" value="PHT94788.1"/>
    <property type="molecule type" value="Genomic_DNA"/>
</dbReference>
<comment type="caution">
    <text evidence="1">The sequence shown here is derived from an EMBL/GenBank/DDBJ whole genome shotgun (WGS) entry which is preliminary data.</text>
</comment>
<dbReference type="Gramene" id="PHT94788">
    <property type="protein sequence ID" value="PHT94788"/>
    <property type="gene ID" value="T459_02670"/>
</dbReference>
<accession>A0A2G3AKR9</accession>
<gene>
    <name evidence="1" type="ORF">T459_02670</name>
</gene>
<evidence type="ECO:0000313" key="1">
    <source>
        <dbReference type="EMBL" id="PHT94788.1"/>
    </source>
</evidence>
<name>A0A2G3AKR9_CAPAN</name>
<reference evidence="1 2" key="1">
    <citation type="journal article" date="2014" name="Nat. Genet.">
        <title>Genome sequence of the hot pepper provides insights into the evolution of pungency in Capsicum species.</title>
        <authorList>
            <person name="Kim S."/>
            <person name="Park M."/>
            <person name="Yeom S.I."/>
            <person name="Kim Y.M."/>
            <person name="Lee J.M."/>
            <person name="Lee H.A."/>
            <person name="Seo E."/>
            <person name="Choi J."/>
            <person name="Cheong K."/>
            <person name="Kim K.T."/>
            <person name="Jung K."/>
            <person name="Lee G.W."/>
            <person name="Oh S.K."/>
            <person name="Bae C."/>
            <person name="Kim S.B."/>
            <person name="Lee H.Y."/>
            <person name="Kim S.Y."/>
            <person name="Kim M.S."/>
            <person name="Kang B.C."/>
            <person name="Jo Y.D."/>
            <person name="Yang H.B."/>
            <person name="Jeong H.J."/>
            <person name="Kang W.H."/>
            <person name="Kwon J.K."/>
            <person name="Shin C."/>
            <person name="Lim J.Y."/>
            <person name="Park J.H."/>
            <person name="Huh J.H."/>
            <person name="Kim J.S."/>
            <person name="Kim B.D."/>
            <person name="Cohen O."/>
            <person name="Paran I."/>
            <person name="Suh M.C."/>
            <person name="Lee S.B."/>
            <person name="Kim Y.K."/>
            <person name="Shin Y."/>
            <person name="Noh S.J."/>
            <person name="Park J."/>
            <person name="Seo Y.S."/>
            <person name="Kwon S.Y."/>
            <person name="Kim H.A."/>
            <person name="Park J.M."/>
            <person name="Kim H.J."/>
            <person name="Choi S.B."/>
            <person name="Bosland P.W."/>
            <person name="Reeves G."/>
            <person name="Jo S.H."/>
            <person name="Lee B.W."/>
            <person name="Cho H.T."/>
            <person name="Choi H.S."/>
            <person name="Lee M.S."/>
            <person name="Yu Y."/>
            <person name="Do Choi Y."/>
            <person name="Park B.S."/>
            <person name="van Deynze A."/>
            <person name="Ashrafi H."/>
            <person name="Hill T."/>
            <person name="Kim W.T."/>
            <person name="Pai H.S."/>
            <person name="Ahn H.K."/>
            <person name="Yeam I."/>
            <person name="Giovannoni J.J."/>
            <person name="Rose J.K."/>
            <person name="Sorensen I."/>
            <person name="Lee S.J."/>
            <person name="Kim R.W."/>
            <person name="Choi I.Y."/>
            <person name="Choi B.S."/>
            <person name="Lim J.S."/>
            <person name="Lee Y.H."/>
            <person name="Choi D."/>
        </authorList>
    </citation>
    <scope>NUCLEOTIDE SEQUENCE [LARGE SCALE GENOMIC DNA]</scope>
    <source>
        <strain evidence="2">cv. CM334</strain>
    </source>
</reference>
<dbReference type="Proteomes" id="UP000222542">
    <property type="component" value="Unassembled WGS sequence"/>
</dbReference>
<dbReference type="STRING" id="4072.A0A2G3AKR9"/>
<organism evidence="1 2">
    <name type="scientific">Capsicum annuum</name>
    <name type="common">Capsicum pepper</name>
    <dbReference type="NCBI Taxonomy" id="4072"/>
    <lineage>
        <taxon>Eukaryota</taxon>
        <taxon>Viridiplantae</taxon>
        <taxon>Streptophyta</taxon>
        <taxon>Embryophyta</taxon>
        <taxon>Tracheophyta</taxon>
        <taxon>Spermatophyta</taxon>
        <taxon>Magnoliopsida</taxon>
        <taxon>eudicotyledons</taxon>
        <taxon>Gunneridae</taxon>
        <taxon>Pentapetalae</taxon>
        <taxon>asterids</taxon>
        <taxon>lamiids</taxon>
        <taxon>Solanales</taxon>
        <taxon>Solanaceae</taxon>
        <taxon>Solanoideae</taxon>
        <taxon>Capsiceae</taxon>
        <taxon>Capsicum</taxon>
    </lineage>
</organism>
<reference evidence="1 2" key="2">
    <citation type="journal article" date="2017" name="Genome Biol.">
        <title>New reference genome sequences of hot pepper reveal the massive evolution of plant disease-resistance genes by retroduplication.</title>
        <authorList>
            <person name="Kim S."/>
            <person name="Park J."/>
            <person name="Yeom S.I."/>
            <person name="Kim Y.M."/>
            <person name="Seo E."/>
            <person name="Kim K.T."/>
            <person name="Kim M.S."/>
            <person name="Lee J.M."/>
            <person name="Cheong K."/>
            <person name="Shin H.S."/>
            <person name="Kim S.B."/>
            <person name="Han K."/>
            <person name="Lee J."/>
            <person name="Park M."/>
            <person name="Lee H.A."/>
            <person name="Lee H.Y."/>
            <person name="Lee Y."/>
            <person name="Oh S."/>
            <person name="Lee J.H."/>
            <person name="Choi E."/>
            <person name="Choi E."/>
            <person name="Lee S.E."/>
            <person name="Jeon J."/>
            <person name="Kim H."/>
            <person name="Choi G."/>
            <person name="Song H."/>
            <person name="Lee J."/>
            <person name="Lee S.C."/>
            <person name="Kwon J.K."/>
            <person name="Lee H.Y."/>
            <person name="Koo N."/>
            <person name="Hong Y."/>
            <person name="Kim R.W."/>
            <person name="Kang W.H."/>
            <person name="Huh J.H."/>
            <person name="Kang B.C."/>
            <person name="Yang T.J."/>
            <person name="Lee Y.H."/>
            <person name="Bennetzen J.L."/>
            <person name="Choi D."/>
        </authorList>
    </citation>
    <scope>NUCLEOTIDE SEQUENCE [LARGE SCALE GENOMIC DNA]</scope>
    <source>
        <strain evidence="2">cv. CM334</strain>
    </source>
</reference>
<protein>
    <submittedName>
        <fullName evidence="1">Uncharacterized protein</fullName>
    </submittedName>
</protein>
<proteinExistence type="predicted"/>
<sequence length="160" mass="18082">MGCATSKPKVCHKCRAHYSPVRRSYSMQEDGGYHMVALTSSTLGSLKLEPLNYSQSIKDDRSFSFEHVDFDEVKSCKEEFAMGLIKAKTWSEIINEKIPKVVPTNKRRCDSTKEGVTLFSYSEFAIVFGFGFLSSFDDLKEGFLSSFDDLKEGFLSSFFA</sequence>
<dbReference type="AlphaFoldDB" id="A0A2G3AKR9"/>
<keyword evidence="2" id="KW-1185">Reference proteome</keyword>